<dbReference type="EMBL" id="JAHXZJ010000002">
    <property type="protein sequence ID" value="KAH0564670.1"/>
    <property type="molecule type" value="Genomic_DNA"/>
</dbReference>
<organism evidence="2 3">
    <name type="scientific">Cotesia glomerata</name>
    <name type="common">Lepidopteran parasitic wasp</name>
    <name type="synonym">Apanteles glomeratus</name>
    <dbReference type="NCBI Taxonomy" id="32391"/>
    <lineage>
        <taxon>Eukaryota</taxon>
        <taxon>Metazoa</taxon>
        <taxon>Ecdysozoa</taxon>
        <taxon>Arthropoda</taxon>
        <taxon>Hexapoda</taxon>
        <taxon>Insecta</taxon>
        <taxon>Pterygota</taxon>
        <taxon>Neoptera</taxon>
        <taxon>Endopterygota</taxon>
        <taxon>Hymenoptera</taxon>
        <taxon>Apocrita</taxon>
        <taxon>Ichneumonoidea</taxon>
        <taxon>Braconidae</taxon>
        <taxon>Microgastrinae</taxon>
        <taxon>Cotesia</taxon>
    </lineage>
</organism>
<accession>A0AAV7J5K4</accession>
<gene>
    <name evidence="2" type="ORF">KQX54_013382</name>
</gene>
<dbReference type="Proteomes" id="UP000826195">
    <property type="component" value="Unassembled WGS sequence"/>
</dbReference>
<feature type="compositionally biased region" description="Basic and acidic residues" evidence="1">
    <location>
        <begin position="74"/>
        <end position="95"/>
    </location>
</feature>
<dbReference type="AlphaFoldDB" id="A0AAV7J5K4"/>
<evidence type="ECO:0000256" key="1">
    <source>
        <dbReference type="SAM" id="MobiDB-lite"/>
    </source>
</evidence>
<feature type="compositionally biased region" description="Polar residues" evidence="1">
    <location>
        <begin position="99"/>
        <end position="111"/>
    </location>
</feature>
<protein>
    <submittedName>
        <fullName evidence="2">Uncharacterized protein</fullName>
    </submittedName>
</protein>
<evidence type="ECO:0000313" key="3">
    <source>
        <dbReference type="Proteomes" id="UP000826195"/>
    </source>
</evidence>
<feature type="compositionally biased region" description="Basic and acidic residues" evidence="1">
    <location>
        <begin position="1"/>
        <end position="10"/>
    </location>
</feature>
<reference evidence="2 3" key="1">
    <citation type="journal article" date="2021" name="J. Hered.">
        <title>A chromosome-level genome assembly of the parasitoid wasp, Cotesia glomerata (Hymenoptera: Braconidae).</title>
        <authorList>
            <person name="Pinto B.J."/>
            <person name="Weis J.J."/>
            <person name="Gamble T."/>
            <person name="Ode P.J."/>
            <person name="Paul R."/>
            <person name="Zaspel J.M."/>
        </authorList>
    </citation>
    <scope>NUCLEOTIDE SEQUENCE [LARGE SCALE GENOMIC DNA]</scope>
    <source>
        <strain evidence="2">CgM1</strain>
    </source>
</reference>
<comment type="caution">
    <text evidence="2">The sequence shown here is derived from an EMBL/GenBank/DDBJ whole genome shotgun (WGS) entry which is preliminary data.</text>
</comment>
<feature type="region of interest" description="Disordered" evidence="1">
    <location>
        <begin position="74"/>
        <end position="111"/>
    </location>
</feature>
<keyword evidence="3" id="KW-1185">Reference proteome</keyword>
<evidence type="ECO:0000313" key="2">
    <source>
        <dbReference type="EMBL" id="KAH0564670.1"/>
    </source>
</evidence>
<sequence>MSSRREDLPTKRWGKNPIRLNKKEQDGRRSYLGTVRLGTAITHPRGTGEKVQLKGSKEFVAAVNGYLGEKEGCTRGITREGETSGGRMDGERTDLSSRVLGSTQHTPGLGA</sequence>
<name>A0AAV7J5K4_COTGL</name>
<proteinExistence type="predicted"/>
<feature type="region of interest" description="Disordered" evidence="1">
    <location>
        <begin position="1"/>
        <end position="26"/>
    </location>
</feature>